<feature type="compositionally biased region" description="Polar residues" evidence="1">
    <location>
        <begin position="188"/>
        <end position="197"/>
    </location>
</feature>
<name>A0A4R2RZM6_9BACL</name>
<feature type="signal peptide" evidence="2">
    <location>
        <begin position="1"/>
        <end position="22"/>
    </location>
</feature>
<evidence type="ECO:0000256" key="1">
    <source>
        <dbReference type="SAM" id="MobiDB-lite"/>
    </source>
</evidence>
<dbReference type="Proteomes" id="UP000294746">
    <property type="component" value="Unassembled WGS sequence"/>
</dbReference>
<dbReference type="Pfam" id="PF09580">
    <property type="entry name" value="Spore_YhcN_YlaJ"/>
    <property type="match status" value="1"/>
</dbReference>
<dbReference type="InterPro" id="IPR019076">
    <property type="entry name" value="Spore_lipoprot_YhcN/YlaJ-like"/>
</dbReference>
<reference evidence="3 4" key="1">
    <citation type="submission" date="2019-03" db="EMBL/GenBank/DDBJ databases">
        <title>Genomic Encyclopedia of Type Strains, Phase IV (KMG-IV): sequencing the most valuable type-strain genomes for metagenomic binning, comparative biology and taxonomic classification.</title>
        <authorList>
            <person name="Goeker M."/>
        </authorList>
    </citation>
    <scope>NUCLEOTIDE SEQUENCE [LARGE SCALE GENOMIC DNA]</scope>
    <source>
        <strain evidence="3 4">DSM 46831</strain>
    </source>
</reference>
<dbReference type="InterPro" id="IPR014247">
    <property type="entry name" value="Spore_lipoprot_YhcN/YlaJ"/>
</dbReference>
<dbReference type="GO" id="GO:0030435">
    <property type="term" value="P:sporulation resulting in formation of a cellular spore"/>
    <property type="evidence" value="ECO:0007669"/>
    <property type="project" value="InterPro"/>
</dbReference>
<evidence type="ECO:0000256" key="2">
    <source>
        <dbReference type="SAM" id="SignalP"/>
    </source>
</evidence>
<dbReference type="EMBL" id="SLXV01000002">
    <property type="protein sequence ID" value="TCP70455.1"/>
    <property type="molecule type" value="Genomic_DNA"/>
</dbReference>
<protein>
    <submittedName>
        <fullName evidence="3">YhcN/YlaJ family sporulation lipoprotein</fullName>
    </submittedName>
</protein>
<keyword evidence="3" id="KW-0449">Lipoprotein</keyword>
<dbReference type="AlphaFoldDB" id="A0A4R2RZM6"/>
<organism evidence="3 4">
    <name type="scientific">Baia soyae</name>
    <dbReference type="NCBI Taxonomy" id="1544746"/>
    <lineage>
        <taxon>Bacteria</taxon>
        <taxon>Bacillati</taxon>
        <taxon>Bacillota</taxon>
        <taxon>Bacilli</taxon>
        <taxon>Bacillales</taxon>
        <taxon>Thermoactinomycetaceae</taxon>
        <taxon>Baia</taxon>
    </lineage>
</organism>
<accession>A0A4R2RZM6</accession>
<dbReference type="RefSeq" id="WP_131847577.1">
    <property type="nucleotide sequence ID" value="NZ_SLXV01000002.1"/>
</dbReference>
<sequence>MNRGTFRLISSFAITALFITIATGCNQDNKPPSNDASPKAQNISYKQTAPDTSLSTKQDRVKNDSDHLVQLAKQVPQVKEANAISLGKYAVVAIDVNPDLDSARVGTVKYAVAQALRDDPQGKSALVTADVDLLHRIKKMNEEIRQGRPIAGIMNELGAIVARIAPQPSNEVKKRERDETKQDRRDTNQSPSGERGH</sequence>
<comment type="caution">
    <text evidence="3">The sequence shown here is derived from an EMBL/GenBank/DDBJ whole genome shotgun (WGS) entry which is preliminary data.</text>
</comment>
<feature type="region of interest" description="Disordered" evidence="1">
    <location>
        <begin position="164"/>
        <end position="197"/>
    </location>
</feature>
<proteinExistence type="predicted"/>
<dbReference type="NCBIfam" id="TIGR02898">
    <property type="entry name" value="spore_YhcN_YlaJ"/>
    <property type="match status" value="1"/>
</dbReference>
<dbReference type="OrthoDB" id="2381329at2"/>
<keyword evidence="4" id="KW-1185">Reference proteome</keyword>
<dbReference type="PROSITE" id="PS51257">
    <property type="entry name" value="PROKAR_LIPOPROTEIN"/>
    <property type="match status" value="1"/>
</dbReference>
<keyword evidence="2" id="KW-0732">Signal</keyword>
<gene>
    <name evidence="3" type="ORF">EDD57_10297</name>
</gene>
<evidence type="ECO:0000313" key="3">
    <source>
        <dbReference type="EMBL" id="TCP70455.1"/>
    </source>
</evidence>
<feature type="compositionally biased region" description="Basic and acidic residues" evidence="1">
    <location>
        <begin position="171"/>
        <end position="187"/>
    </location>
</feature>
<feature type="chain" id="PRO_5039576799" evidence="2">
    <location>
        <begin position="23"/>
        <end position="197"/>
    </location>
</feature>
<evidence type="ECO:0000313" key="4">
    <source>
        <dbReference type="Proteomes" id="UP000294746"/>
    </source>
</evidence>